<evidence type="ECO:0000313" key="1">
    <source>
        <dbReference type="EMBL" id="QHT76962.1"/>
    </source>
</evidence>
<reference evidence="1" key="1">
    <citation type="journal article" date="2020" name="Nature">
        <title>Giant virus diversity and host interactions through global metagenomics.</title>
        <authorList>
            <person name="Schulz F."/>
            <person name="Roux S."/>
            <person name="Paez-Espino D."/>
            <person name="Jungbluth S."/>
            <person name="Walsh D.A."/>
            <person name="Denef V.J."/>
            <person name="McMahon K.D."/>
            <person name="Konstantinidis K.T."/>
            <person name="Eloe-Fadrosh E.A."/>
            <person name="Kyrpides N.C."/>
            <person name="Woyke T."/>
        </authorList>
    </citation>
    <scope>NUCLEOTIDE SEQUENCE</scope>
    <source>
        <strain evidence="1">GVMAG-M-3300023179-82</strain>
    </source>
</reference>
<organism evidence="1">
    <name type="scientific">viral metagenome</name>
    <dbReference type="NCBI Taxonomy" id="1070528"/>
    <lineage>
        <taxon>unclassified sequences</taxon>
        <taxon>metagenomes</taxon>
        <taxon>organismal metagenomes</taxon>
    </lineage>
</organism>
<name>A0A6C0H8N5_9ZZZZ</name>
<protein>
    <submittedName>
        <fullName evidence="1">Uncharacterized protein</fullName>
    </submittedName>
</protein>
<sequence length="44" mass="5322">MINNYSIQFIIHDNLILFMKINEVNKVPIYKINELNKIIKVFDK</sequence>
<accession>A0A6C0H8N5</accession>
<proteinExistence type="predicted"/>
<dbReference type="AlphaFoldDB" id="A0A6C0H8N5"/>
<dbReference type="EMBL" id="MN739910">
    <property type="protein sequence ID" value="QHT76962.1"/>
    <property type="molecule type" value="Genomic_DNA"/>
</dbReference>